<dbReference type="InterPro" id="IPR015002">
    <property type="entry name" value="T6SS_Tdi1_C"/>
</dbReference>
<reference evidence="3 4" key="1">
    <citation type="submission" date="2015-08" db="EMBL/GenBank/DDBJ databases">
        <authorList>
            <person name="Babu N.S."/>
            <person name="Beckwith C.J."/>
            <person name="Beseler K.G."/>
            <person name="Brison A."/>
            <person name="Carone J.V."/>
            <person name="Caskin T.P."/>
            <person name="Diamond M."/>
            <person name="Durham M.E."/>
            <person name="Foxe J.M."/>
            <person name="Go M."/>
            <person name="Henderson B.A."/>
            <person name="Jones I.B."/>
            <person name="McGettigan J.A."/>
            <person name="Micheletti S.J."/>
            <person name="Nasrallah M.E."/>
            <person name="Ortiz D."/>
            <person name="Piller C.R."/>
            <person name="Privatt S.R."/>
            <person name="Schneider S.L."/>
            <person name="Sharp S."/>
            <person name="Smith T.C."/>
            <person name="Stanton J.D."/>
            <person name="Ullery H.E."/>
            <person name="Wilson R.J."/>
            <person name="Serrano M.G."/>
            <person name="Buck G."/>
            <person name="Lee V."/>
            <person name="Wang Y."/>
            <person name="Carvalho R."/>
            <person name="Voegtly L."/>
            <person name="Shi R."/>
            <person name="Duckworth R."/>
            <person name="Johnson A."/>
            <person name="Loviza R."/>
            <person name="Walstead R."/>
            <person name="Shah Z."/>
            <person name="Kiflezghi M."/>
            <person name="Wade K."/>
            <person name="Ball S.L."/>
            <person name="Bradley K.W."/>
            <person name="Asai D.J."/>
            <person name="Bowman C.A."/>
            <person name="Russell D.A."/>
            <person name="Pope W.H."/>
            <person name="Jacobs-Sera D."/>
            <person name="Hendrix R.W."/>
            <person name="Hatfull G.F."/>
        </authorList>
    </citation>
    <scope>NUCLEOTIDE SEQUENCE [LARGE SCALE GENOMIC DNA]</scope>
    <source>
        <strain evidence="3 4">DSM 27648</strain>
    </source>
</reference>
<evidence type="ECO:0000313" key="3">
    <source>
        <dbReference type="EMBL" id="AKU95305.1"/>
    </source>
</evidence>
<dbReference type="AlphaFoldDB" id="A0A0K1PP43"/>
<dbReference type="InterPro" id="IPR014983">
    <property type="entry name" value="GAD-rel"/>
</dbReference>
<evidence type="ECO:0008006" key="5">
    <source>
        <dbReference type="Google" id="ProtNLM"/>
    </source>
</evidence>
<dbReference type="Pfam" id="PF08887">
    <property type="entry name" value="GAD-like"/>
    <property type="match status" value="1"/>
</dbReference>
<feature type="domain" description="T6SS immunity protein Tdi1 C-terminal" evidence="2">
    <location>
        <begin position="127"/>
        <end position="184"/>
    </location>
</feature>
<protein>
    <recommendedName>
        <fullName evidence="5">GAD-related domain-containing protein</fullName>
    </recommendedName>
</protein>
<organism evidence="3 4">
    <name type="scientific">Labilithrix luteola</name>
    <dbReference type="NCBI Taxonomy" id="1391654"/>
    <lineage>
        <taxon>Bacteria</taxon>
        <taxon>Pseudomonadati</taxon>
        <taxon>Myxococcota</taxon>
        <taxon>Polyangia</taxon>
        <taxon>Polyangiales</taxon>
        <taxon>Labilitrichaceae</taxon>
        <taxon>Labilithrix</taxon>
    </lineage>
</organism>
<accession>A0A0K1PP43</accession>
<dbReference type="STRING" id="1391654.AKJ09_01969"/>
<evidence type="ECO:0000259" key="2">
    <source>
        <dbReference type="Pfam" id="PF08906"/>
    </source>
</evidence>
<dbReference type="KEGG" id="llu:AKJ09_01969"/>
<evidence type="ECO:0000259" key="1">
    <source>
        <dbReference type="Pfam" id="PF08887"/>
    </source>
</evidence>
<dbReference type="Pfam" id="PF08906">
    <property type="entry name" value="T6SS_Tdi1_C"/>
    <property type="match status" value="1"/>
</dbReference>
<feature type="domain" description="GAD-related" evidence="1">
    <location>
        <begin position="8"/>
        <end position="96"/>
    </location>
</feature>
<sequence length="189" mass="20917">MDVMTTPFSQMHESYPPSAERTAYQPKRHARFAAKVPPEIAAEWNSFGFGAYGGGLVWFTPPDKPVLQRRDWDFLDGTGIEILRTAFGNVCVWQGGKFLWLNVHTGKVGTFPPIPRIMFGFTLCVGDFRKNVLMEPLFRKAKKKLGELGADEVYGFAPLPALGGAIAEEYLIKTDAREYVALAGSVLSA</sequence>
<evidence type="ECO:0000313" key="4">
    <source>
        <dbReference type="Proteomes" id="UP000064967"/>
    </source>
</evidence>
<gene>
    <name evidence="3" type="ORF">AKJ09_01969</name>
</gene>
<proteinExistence type="predicted"/>
<dbReference type="Proteomes" id="UP000064967">
    <property type="component" value="Chromosome"/>
</dbReference>
<name>A0A0K1PP43_9BACT</name>
<dbReference type="EMBL" id="CP012333">
    <property type="protein sequence ID" value="AKU95305.1"/>
    <property type="molecule type" value="Genomic_DNA"/>
</dbReference>
<keyword evidence="4" id="KW-1185">Reference proteome</keyword>